<evidence type="ECO:0000256" key="1">
    <source>
        <dbReference type="ARBA" id="ARBA00003475"/>
    </source>
</evidence>
<feature type="transmembrane region" description="Helical" evidence="8">
    <location>
        <begin position="125"/>
        <end position="147"/>
    </location>
</feature>
<comment type="pathway">
    <text evidence="3">One-carbon metabolism; methylamine degradation.</text>
</comment>
<evidence type="ECO:0000256" key="5">
    <source>
        <dbReference type="ARBA" id="ARBA00022692"/>
    </source>
</evidence>
<feature type="transmembrane region" description="Helical" evidence="8">
    <location>
        <begin position="35"/>
        <end position="55"/>
    </location>
</feature>
<evidence type="ECO:0000256" key="2">
    <source>
        <dbReference type="ARBA" id="ARBA00004141"/>
    </source>
</evidence>
<protein>
    <recommendedName>
        <fullName evidence="4">Methylamine utilization protein MauE</fullName>
    </recommendedName>
</protein>
<evidence type="ECO:0000313" key="11">
    <source>
        <dbReference type="Proteomes" id="UP000494108"/>
    </source>
</evidence>
<dbReference type="RefSeq" id="WP_175176720.1">
    <property type="nucleotide sequence ID" value="NZ_CADIJX010000006.1"/>
</dbReference>
<dbReference type="InterPro" id="IPR009908">
    <property type="entry name" value="Methylamine_util_MauE"/>
</dbReference>
<keyword evidence="6 8" id="KW-1133">Transmembrane helix</keyword>
<name>A0A6S6ZIJ7_9BURK</name>
<evidence type="ECO:0000259" key="9">
    <source>
        <dbReference type="Pfam" id="PF07291"/>
    </source>
</evidence>
<evidence type="ECO:0000256" key="3">
    <source>
        <dbReference type="ARBA" id="ARBA00004856"/>
    </source>
</evidence>
<keyword evidence="7 8" id="KW-0472">Membrane</keyword>
<keyword evidence="11" id="KW-1185">Reference proteome</keyword>
<evidence type="ECO:0000256" key="4">
    <source>
        <dbReference type="ARBA" id="ARBA00019078"/>
    </source>
</evidence>
<feature type="transmembrane region" description="Helical" evidence="8">
    <location>
        <begin position="75"/>
        <end position="94"/>
    </location>
</feature>
<evidence type="ECO:0000256" key="7">
    <source>
        <dbReference type="ARBA" id="ARBA00023136"/>
    </source>
</evidence>
<organism evidence="10 11">
    <name type="scientific">Achromobacter pestifer</name>
    <dbReference type="NCBI Taxonomy" id="1353889"/>
    <lineage>
        <taxon>Bacteria</taxon>
        <taxon>Pseudomonadati</taxon>
        <taxon>Pseudomonadota</taxon>
        <taxon>Betaproteobacteria</taxon>
        <taxon>Burkholderiales</taxon>
        <taxon>Alcaligenaceae</taxon>
        <taxon>Achromobacter</taxon>
    </lineage>
</organism>
<keyword evidence="5 8" id="KW-0812">Transmembrane</keyword>
<accession>A0A6S6ZIJ7</accession>
<reference evidence="10 11" key="1">
    <citation type="submission" date="2020-04" db="EMBL/GenBank/DDBJ databases">
        <authorList>
            <person name="De Canck E."/>
        </authorList>
    </citation>
    <scope>NUCLEOTIDE SEQUENCE [LARGE SCALE GENOMIC DNA]</scope>
    <source>
        <strain evidence="10 11">LMG 3431</strain>
    </source>
</reference>
<dbReference type="AlphaFoldDB" id="A0A6S6ZIJ7"/>
<gene>
    <name evidence="10" type="ORF">LMG3431_04406</name>
</gene>
<dbReference type="EMBL" id="CADIJX010000006">
    <property type="protein sequence ID" value="CAB3681916.1"/>
    <property type="molecule type" value="Genomic_DNA"/>
</dbReference>
<dbReference type="GO" id="GO:0016020">
    <property type="term" value="C:membrane"/>
    <property type="evidence" value="ECO:0007669"/>
    <property type="project" value="UniProtKB-SubCell"/>
</dbReference>
<dbReference type="GO" id="GO:0030416">
    <property type="term" value="P:methylamine metabolic process"/>
    <property type="evidence" value="ECO:0007669"/>
    <property type="project" value="InterPro"/>
</dbReference>
<evidence type="ECO:0000256" key="6">
    <source>
        <dbReference type="ARBA" id="ARBA00022989"/>
    </source>
</evidence>
<comment type="function">
    <text evidence="1">May be specifically involved in the processing, transport, and/or maturation of the MADH beta-subunit.</text>
</comment>
<proteinExistence type="predicted"/>
<feature type="transmembrane region" description="Helical" evidence="8">
    <location>
        <begin position="6"/>
        <end position="23"/>
    </location>
</feature>
<dbReference type="UniPathway" id="UPA00895"/>
<feature type="domain" description="Methylamine utilisation protein MauE" evidence="9">
    <location>
        <begin position="6"/>
        <end position="142"/>
    </location>
</feature>
<evidence type="ECO:0000256" key="8">
    <source>
        <dbReference type="SAM" id="Phobius"/>
    </source>
</evidence>
<dbReference type="Proteomes" id="UP000494108">
    <property type="component" value="Unassembled WGS sequence"/>
</dbReference>
<comment type="subcellular location">
    <subcellularLocation>
        <location evidence="2">Membrane</location>
        <topology evidence="2">Multi-pass membrane protein</topology>
    </subcellularLocation>
</comment>
<evidence type="ECO:0000313" key="10">
    <source>
        <dbReference type="EMBL" id="CAB3681916.1"/>
    </source>
</evidence>
<dbReference type="Pfam" id="PF07291">
    <property type="entry name" value="MauE"/>
    <property type="match status" value="1"/>
</dbReference>
<sequence>MNDPVLLYGASAALACVLLLGALEKLKDMAEFSRAVAAYDILPSGWGGAFAWGYALAEITAGVLLLMPSGQASGALLALLVLMVATMGLAFNLARGHRDIDCGCGGPASRGPASQGRDGAHGGGLSWWLVARNAVLALWTAPALVAAAGQSRSLQWADAAAVFGLAMTAVGLYFTANHLLASHLKLRNL</sequence>
<feature type="transmembrane region" description="Helical" evidence="8">
    <location>
        <begin position="159"/>
        <end position="180"/>
    </location>
</feature>